<reference evidence="3" key="1">
    <citation type="journal article" date="2019" name="Int. J. Syst. Evol. Microbiol.">
        <title>The Global Catalogue of Microorganisms (GCM) 10K type strain sequencing project: providing services to taxonomists for standard genome sequencing and annotation.</title>
        <authorList>
            <consortium name="The Broad Institute Genomics Platform"/>
            <consortium name="The Broad Institute Genome Sequencing Center for Infectious Disease"/>
            <person name="Wu L."/>
            <person name="Ma J."/>
        </authorList>
    </citation>
    <scope>NUCLEOTIDE SEQUENCE [LARGE SCALE GENOMIC DNA]</scope>
    <source>
        <strain evidence="3">CGMCC 1.6784</strain>
    </source>
</reference>
<organism evidence="2 3">
    <name type="scientific">Novosphingobium indicum</name>
    <dbReference type="NCBI Taxonomy" id="462949"/>
    <lineage>
        <taxon>Bacteria</taxon>
        <taxon>Pseudomonadati</taxon>
        <taxon>Pseudomonadota</taxon>
        <taxon>Alphaproteobacteria</taxon>
        <taxon>Sphingomonadales</taxon>
        <taxon>Sphingomonadaceae</taxon>
        <taxon>Novosphingobium</taxon>
    </lineage>
</organism>
<evidence type="ECO:0000313" key="2">
    <source>
        <dbReference type="EMBL" id="GGN56789.1"/>
    </source>
</evidence>
<dbReference type="SUPFAM" id="SSF101498">
    <property type="entry name" value="Anti-sigma factor FlgM"/>
    <property type="match status" value="1"/>
</dbReference>
<comment type="caution">
    <text evidence="2">The sequence shown here is derived from an EMBL/GenBank/DDBJ whole genome shotgun (WGS) entry which is preliminary data.</text>
</comment>
<dbReference type="Proteomes" id="UP000605099">
    <property type="component" value="Unassembled WGS sequence"/>
</dbReference>
<accession>A0ABQ2JTE5</accession>
<evidence type="ECO:0000259" key="1">
    <source>
        <dbReference type="Pfam" id="PF04316"/>
    </source>
</evidence>
<name>A0ABQ2JTE5_9SPHN</name>
<gene>
    <name evidence="2" type="ORF">GCM10011349_34760</name>
</gene>
<dbReference type="Pfam" id="PF04316">
    <property type="entry name" value="FlgM"/>
    <property type="match status" value="1"/>
</dbReference>
<protein>
    <recommendedName>
        <fullName evidence="1">Anti-sigma-28 factor FlgM C-terminal domain-containing protein</fullName>
    </recommendedName>
</protein>
<dbReference type="InterPro" id="IPR031316">
    <property type="entry name" value="FlgM_C"/>
</dbReference>
<sequence>MPPIEVGPARAISAIEARLARAAGGEALPGANGAAANRISEKTGKGLASTTVETSAALDPGSAPIDGERVKMIRKAVEEGKYPVTPAKIADAIIAAGVLLRSPKP</sequence>
<proteinExistence type="predicted"/>
<evidence type="ECO:0000313" key="3">
    <source>
        <dbReference type="Proteomes" id="UP000605099"/>
    </source>
</evidence>
<keyword evidence="3" id="KW-1185">Reference proteome</keyword>
<dbReference type="InterPro" id="IPR035890">
    <property type="entry name" value="Anti-sigma-28_factor_FlgM_sf"/>
</dbReference>
<feature type="domain" description="Anti-sigma-28 factor FlgM C-terminal" evidence="1">
    <location>
        <begin position="56"/>
        <end position="94"/>
    </location>
</feature>
<dbReference type="RefSeq" id="WP_188821608.1">
    <property type="nucleotide sequence ID" value="NZ_BMLK01000018.1"/>
</dbReference>
<dbReference type="EMBL" id="BMLK01000018">
    <property type="protein sequence ID" value="GGN56789.1"/>
    <property type="molecule type" value="Genomic_DNA"/>
</dbReference>